<evidence type="ECO:0000313" key="4">
    <source>
        <dbReference type="Proteomes" id="UP000007799"/>
    </source>
</evidence>
<proteinExistence type="predicted"/>
<organism evidence="4">
    <name type="scientific">Salpingoeca rosetta (strain ATCC 50818 / BSB-021)</name>
    <dbReference type="NCBI Taxonomy" id="946362"/>
    <lineage>
        <taxon>Eukaryota</taxon>
        <taxon>Choanoflagellata</taxon>
        <taxon>Craspedida</taxon>
        <taxon>Salpingoecidae</taxon>
        <taxon>Salpingoeca</taxon>
    </lineage>
</organism>
<dbReference type="Proteomes" id="UP000007799">
    <property type="component" value="Unassembled WGS sequence"/>
</dbReference>
<name>F2UHI8_SALR5</name>
<dbReference type="EMBL" id="GL832974">
    <property type="protein sequence ID" value="EGD76587.1"/>
    <property type="molecule type" value="Genomic_DNA"/>
</dbReference>
<evidence type="ECO:0008006" key="5">
    <source>
        <dbReference type="Google" id="ProtNLM"/>
    </source>
</evidence>
<feature type="transmembrane region" description="Helical" evidence="2">
    <location>
        <begin position="131"/>
        <end position="157"/>
    </location>
</feature>
<feature type="transmembrane region" description="Helical" evidence="2">
    <location>
        <begin position="23"/>
        <end position="42"/>
    </location>
</feature>
<accession>F2UHI8</accession>
<evidence type="ECO:0000256" key="1">
    <source>
        <dbReference type="SAM" id="MobiDB-lite"/>
    </source>
</evidence>
<keyword evidence="4" id="KW-1185">Reference proteome</keyword>
<feature type="transmembrane region" description="Helical" evidence="2">
    <location>
        <begin position="49"/>
        <end position="71"/>
    </location>
</feature>
<dbReference type="AlphaFoldDB" id="F2UHI8"/>
<reference evidence="3" key="1">
    <citation type="submission" date="2009-08" db="EMBL/GenBank/DDBJ databases">
        <title>Annotation of Salpingoeca rosetta.</title>
        <authorList>
            <consortium name="The Broad Institute Genome Sequencing Platform"/>
            <person name="Russ C."/>
            <person name="Cuomo C."/>
            <person name="Burger G."/>
            <person name="Gray M.W."/>
            <person name="Holland P.W.H."/>
            <person name="King N."/>
            <person name="Lang F.B.F."/>
            <person name="Roger A.J."/>
            <person name="Ruiz-Trillo I."/>
            <person name="Young S.K."/>
            <person name="Zeng Q."/>
            <person name="Gargeya S."/>
            <person name="Alvarado L."/>
            <person name="Berlin A."/>
            <person name="Chapman S.B."/>
            <person name="Chen Z."/>
            <person name="Freedman E."/>
            <person name="Gellesch M."/>
            <person name="Goldberg J."/>
            <person name="Griggs A."/>
            <person name="Gujja S."/>
            <person name="Heilman E."/>
            <person name="Heiman D."/>
            <person name="Howarth C."/>
            <person name="Mehta T."/>
            <person name="Neiman D."/>
            <person name="Pearson M."/>
            <person name="Roberts A."/>
            <person name="Saif S."/>
            <person name="Shea T."/>
            <person name="Shenoy N."/>
            <person name="Sisk P."/>
            <person name="Stolte C."/>
            <person name="Sykes S."/>
            <person name="White J."/>
            <person name="Yandava C."/>
            <person name="Haas B."/>
            <person name="Nusbaum C."/>
            <person name="Birren B."/>
        </authorList>
    </citation>
    <scope>NUCLEOTIDE SEQUENCE [LARGE SCALE GENOMIC DNA]</scope>
    <source>
        <strain evidence="3">ATCC 50818</strain>
    </source>
</reference>
<sequence length="204" mass="22517">MSLREVVQSVVNGGGGGVEWTDVVFWASCVAAAPIWGAAVLFPKAKQTCVLFQHCMLAALPFAVAFSVLVMQQLEWWLTRFIAADLSLAYLVQSFAQPSTFLLLWLYILGFDIAVFGWMHQRLMQRRAPALEMTVWGLVTAVCAPLALACFTALHYATPLVDQASPPNAAAAIKRDEKQKEKQKEKEGNDAKKITSENASKKRD</sequence>
<keyword evidence="2" id="KW-1133">Transmembrane helix</keyword>
<protein>
    <recommendedName>
        <fullName evidence="5">DUF4281 domain-containing protein</fullName>
    </recommendedName>
</protein>
<feature type="transmembrane region" description="Helical" evidence="2">
    <location>
        <begin position="100"/>
        <end position="119"/>
    </location>
</feature>
<feature type="compositionally biased region" description="Basic and acidic residues" evidence="1">
    <location>
        <begin position="173"/>
        <end position="204"/>
    </location>
</feature>
<feature type="region of interest" description="Disordered" evidence="1">
    <location>
        <begin position="169"/>
        <end position="204"/>
    </location>
</feature>
<keyword evidence="2" id="KW-0472">Membrane</keyword>
<dbReference type="KEGG" id="sre:PTSG_13256"/>
<evidence type="ECO:0000256" key="2">
    <source>
        <dbReference type="SAM" id="Phobius"/>
    </source>
</evidence>
<dbReference type="GeneID" id="16072061"/>
<evidence type="ECO:0000313" key="3">
    <source>
        <dbReference type="EMBL" id="EGD76587.1"/>
    </source>
</evidence>
<gene>
    <name evidence="3" type="ORF">PTSG_13256</name>
</gene>
<dbReference type="Pfam" id="PF14108">
    <property type="entry name" value="ABA4-like"/>
    <property type="match status" value="1"/>
</dbReference>
<dbReference type="InterPro" id="IPR025461">
    <property type="entry name" value="ABA4-like"/>
</dbReference>
<dbReference type="RefSeq" id="XP_004991501.1">
    <property type="nucleotide sequence ID" value="XM_004991444.1"/>
</dbReference>
<dbReference type="InParanoid" id="F2UHI8"/>
<keyword evidence="2" id="KW-0812">Transmembrane</keyword>